<proteinExistence type="predicted"/>
<dbReference type="STRING" id="1333662.LPB303_06150"/>
<gene>
    <name evidence="2" type="ORF">LPB303_06150</name>
</gene>
<evidence type="ECO:0008006" key="4">
    <source>
        <dbReference type="Google" id="ProtNLM"/>
    </source>
</evidence>
<keyword evidence="1" id="KW-0812">Transmembrane</keyword>
<dbReference type="RefSeq" id="WP_068448857.1">
    <property type="nucleotide sequence ID" value="NZ_CP150660.1"/>
</dbReference>
<dbReference type="Proteomes" id="UP000076923">
    <property type="component" value="Unassembled WGS sequence"/>
</dbReference>
<keyword evidence="3" id="KW-1185">Reference proteome</keyword>
<feature type="transmembrane region" description="Helical" evidence="1">
    <location>
        <begin position="40"/>
        <end position="61"/>
    </location>
</feature>
<dbReference type="EMBL" id="LVWE01000010">
    <property type="protein sequence ID" value="OAD45865.1"/>
    <property type="molecule type" value="Genomic_DNA"/>
</dbReference>
<comment type="caution">
    <text evidence="2">The sequence shown here is derived from an EMBL/GenBank/DDBJ whole genome shotgun (WGS) entry which is preliminary data.</text>
</comment>
<protein>
    <recommendedName>
        <fullName evidence="4">DUF2306 domain-containing protein</fullName>
    </recommendedName>
</protein>
<evidence type="ECO:0000256" key="1">
    <source>
        <dbReference type="SAM" id="Phobius"/>
    </source>
</evidence>
<feature type="transmembrane region" description="Helical" evidence="1">
    <location>
        <begin position="67"/>
        <end position="88"/>
    </location>
</feature>
<accession>A0A176TEP6</accession>
<keyword evidence="1" id="KW-1133">Transmembrane helix</keyword>
<organism evidence="2 3">
    <name type="scientific">Polaribacter atrinae</name>
    <dbReference type="NCBI Taxonomy" id="1333662"/>
    <lineage>
        <taxon>Bacteria</taxon>
        <taxon>Pseudomonadati</taxon>
        <taxon>Bacteroidota</taxon>
        <taxon>Flavobacteriia</taxon>
        <taxon>Flavobacteriales</taxon>
        <taxon>Flavobacteriaceae</taxon>
    </lineage>
</organism>
<reference evidence="2 3" key="1">
    <citation type="submission" date="2016-02" db="EMBL/GenBank/DDBJ databases">
        <title>Draft genome sequence of Polaribacter atrinae KACC17473.</title>
        <authorList>
            <person name="Shin S.-K."/>
            <person name="Yi H."/>
        </authorList>
    </citation>
    <scope>NUCLEOTIDE SEQUENCE [LARGE SCALE GENOMIC DNA]</scope>
    <source>
        <strain evidence="2 3">KACC 17473</strain>
    </source>
</reference>
<dbReference type="AlphaFoldDB" id="A0A176TEP6"/>
<evidence type="ECO:0000313" key="3">
    <source>
        <dbReference type="Proteomes" id="UP000076923"/>
    </source>
</evidence>
<dbReference type="InterPro" id="IPR018750">
    <property type="entry name" value="DUF2306_membrane"/>
</dbReference>
<name>A0A176TEP6_9FLAO</name>
<evidence type="ECO:0000313" key="2">
    <source>
        <dbReference type="EMBL" id="OAD45865.1"/>
    </source>
</evidence>
<sequence>MAYQYLMYSHLVTVVPCIFIGGYLLAVRKGTPFHKLLGKIYMSLMVITAIITLFMPAYVGVQFLNHFGYIHLFSILTLYSVPTAIIAIKKGQIKKHKLKMIFLYFGAIVIAGGFTLTPGRFLHTFFFGN</sequence>
<dbReference type="Pfam" id="PF10067">
    <property type="entry name" value="DUF2306"/>
    <property type="match status" value="1"/>
</dbReference>
<feature type="transmembrane region" description="Helical" evidence="1">
    <location>
        <begin position="100"/>
        <end position="121"/>
    </location>
</feature>
<keyword evidence="1" id="KW-0472">Membrane</keyword>
<feature type="transmembrane region" description="Helical" evidence="1">
    <location>
        <begin position="6"/>
        <end position="28"/>
    </location>
</feature>
<dbReference type="OrthoDB" id="6385003at2"/>